<evidence type="ECO:0000313" key="3">
    <source>
        <dbReference type="Proteomes" id="UP001218188"/>
    </source>
</evidence>
<accession>A0AAD6S7G2</accession>
<dbReference type="Proteomes" id="UP001218188">
    <property type="component" value="Unassembled WGS sequence"/>
</dbReference>
<feature type="signal peptide" evidence="1">
    <location>
        <begin position="1"/>
        <end position="21"/>
    </location>
</feature>
<keyword evidence="1" id="KW-0732">Signal</keyword>
<keyword evidence="3" id="KW-1185">Reference proteome</keyword>
<protein>
    <submittedName>
        <fullName evidence="2">Uncharacterized protein</fullName>
    </submittedName>
</protein>
<dbReference type="EMBL" id="JARJCM010000213">
    <property type="protein sequence ID" value="KAJ7022275.1"/>
    <property type="molecule type" value="Genomic_DNA"/>
</dbReference>
<evidence type="ECO:0000256" key="1">
    <source>
        <dbReference type="SAM" id="SignalP"/>
    </source>
</evidence>
<comment type="caution">
    <text evidence="2">The sequence shown here is derived from an EMBL/GenBank/DDBJ whole genome shotgun (WGS) entry which is preliminary data.</text>
</comment>
<dbReference type="AlphaFoldDB" id="A0AAD6S7G2"/>
<sequence>MFPCAFLVILLAHLTFPYRDSGNVDGIEDDAAERNVIYVEGSEEQQAVRMAFEALLREGPMSLQQYQANWDLAPWGANVDLMKRKAMIDARVRKMNGEEYGPPEHIGDTTDIKIDWDLE</sequence>
<feature type="chain" id="PRO_5041932609" evidence="1">
    <location>
        <begin position="22"/>
        <end position="119"/>
    </location>
</feature>
<organism evidence="2 3">
    <name type="scientific">Mycena alexandri</name>
    <dbReference type="NCBI Taxonomy" id="1745969"/>
    <lineage>
        <taxon>Eukaryota</taxon>
        <taxon>Fungi</taxon>
        <taxon>Dikarya</taxon>
        <taxon>Basidiomycota</taxon>
        <taxon>Agaricomycotina</taxon>
        <taxon>Agaricomycetes</taxon>
        <taxon>Agaricomycetidae</taxon>
        <taxon>Agaricales</taxon>
        <taxon>Marasmiineae</taxon>
        <taxon>Mycenaceae</taxon>
        <taxon>Mycena</taxon>
    </lineage>
</organism>
<name>A0AAD6S7G2_9AGAR</name>
<evidence type="ECO:0000313" key="2">
    <source>
        <dbReference type="EMBL" id="KAJ7022275.1"/>
    </source>
</evidence>
<proteinExistence type="predicted"/>
<reference evidence="2" key="1">
    <citation type="submission" date="2023-03" db="EMBL/GenBank/DDBJ databases">
        <title>Massive genome expansion in bonnet fungi (Mycena s.s.) driven by repeated elements and novel gene families across ecological guilds.</title>
        <authorList>
            <consortium name="Lawrence Berkeley National Laboratory"/>
            <person name="Harder C.B."/>
            <person name="Miyauchi S."/>
            <person name="Viragh M."/>
            <person name="Kuo A."/>
            <person name="Thoen E."/>
            <person name="Andreopoulos B."/>
            <person name="Lu D."/>
            <person name="Skrede I."/>
            <person name="Drula E."/>
            <person name="Henrissat B."/>
            <person name="Morin E."/>
            <person name="Kohler A."/>
            <person name="Barry K."/>
            <person name="LaButti K."/>
            <person name="Morin E."/>
            <person name="Salamov A."/>
            <person name="Lipzen A."/>
            <person name="Mereny Z."/>
            <person name="Hegedus B."/>
            <person name="Baldrian P."/>
            <person name="Stursova M."/>
            <person name="Weitz H."/>
            <person name="Taylor A."/>
            <person name="Grigoriev I.V."/>
            <person name="Nagy L.G."/>
            <person name="Martin F."/>
            <person name="Kauserud H."/>
        </authorList>
    </citation>
    <scope>NUCLEOTIDE SEQUENCE</scope>
    <source>
        <strain evidence="2">CBHHK200</strain>
    </source>
</reference>
<gene>
    <name evidence="2" type="ORF">C8F04DRAFT_1194676</name>
</gene>